<evidence type="ECO:0000313" key="5">
    <source>
        <dbReference type="Proteomes" id="UP000017170"/>
    </source>
</evidence>
<evidence type="ECO:0000259" key="3">
    <source>
        <dbReference type="SMART" id="SM00563"/>
    </source>
</evidence>
<gene>
    <name evidence="4" type="ORF">A33I_06975</name>
</gene>
<evidence type="ECO:0000256" key="2">
    <source>
        <dbReference type="ARBA" id="ARBA00023315"/>
    </source>
</evidence>
<sequence length="200" mass="22003">MGIYQIGQRICRMYLSSKYKVEVIGAENLPADGGVLLCCNHISNLDPPLLGAYISRPIRYMAKQELFEKPILKSLLPKLGAFPVRRGMSDKQALRKGMDFLKQGEMLGLFPEGTRSKDGKLGKGLAGAGFFALRTNAAVVPCAIVGPYKKGQPLKLIYGKPMDFEQIRLEKRSADDATAIIMDEIGQLIELHSTEVKSTT</sequence>
<keyword evidence="5" id="KW-1185">Reference proteome</keyword>
<dbReference type="GO" id="GO:0006654">
    <property type="term" value="P:phosphatidic acid biosynthetic process"/>
    <property type="evidence" value="ECO:0007669"/>
    <property type="project" value="TreeGrafter"/>
</dbReference>
<dbReference type="AlphaFoldDB" id="U6STB8"/>
<accession>U6STB8</accession>
<proteinExistence type="predicted"/>
<keyword evidence="1 4" id="KW-0808">Transferase</keyword>
<dbReference type="Proteomes" id="UP000017170">
    <property type="component" value="Unassembled WGS sequence"/>
</dbReference>
<evidence type="ECO:0000313" key="4">
    <source>
        <dbReference type="EMBL" id="ERN54160.1"/>
    </source>
</evidence>
<protein>
    <submittedName>
        <fullName evidence="4">1-acyl-sn-glycerol-3-phosphate acyltransferase</fullName>
    </submittedName>
</protein>
<evidence type="ECO:0000256" key="1">
    <source>
        <dbReference type="ARBA" id="ARBA00022679"/>
    </source>
</evidence>
<dbReference type="EMBL" id="ATAE01000008">
    <property type="protein sequence ID" value="ERN54160.1"/>
    <property type="molecule type" value="Genomic_DNA"/>
</dbReference>
<dbReference type="PANTHER" id="PTHR10434:SF11">
    <property type="entry name" value="1-ACYL-SN-GLYCEROL-3-PHOSPHATE ACYLTRANSFERASE"/>
    <property type="match status" value="1"/>
</dbReference>
<comment type="caution">
    <text evidence="4">The sequence shown here is derived from an EMBL/GenBank/DDBJ whole genome shotgun (WGS) entry which is preliminary data.</text>
</comment>
<reference evidence="4 5" key="1">
    <citation type="journal article" date="2013" name="Genome Announc.">
        <title>Genome Sequence of the Extreme Obligate Alkaliphile Bacillus marmarensis Strain DSM 21297.</title>
        <authorList>
            <person name="Wernick D.G."/>
            <person name="Choi K.Y."/>
            <person name="Tat C.A."/>
            <person name="Lafontaine Rivera J.G."/>
            <person name="Liao J.C."/>
        </authorList>
    </citation>
    <scope>NUCLEOTIDE SEQUENCE [LARGE SCALE GENOMIC DNA]</scope>
    <source>
        <strain evidence="4 5">DSM 21297</strain>
    </source>
</reference>
<dbReference type="RefSeq" id="WP_022627140.1">
    <property type="nucleotide sequence ID" value="NZ_ATAE01000008.1"/>
</dbReference>
<dbReference type="SMART" id="SM00563">
    <property type="entry name" value="PlsC"/>
    <property type="match status" value="1"/>
</dbReference>
<dbReference type="CDD" id="cd07989">
    <property type="entry name" value="LPLAT_AGPAT-like"/>
    <property type="match status" value="1"/>
</dbReference>
<dbReference type="PANTHER" id="PTHR10434">
    <property type="entry name" value="1-ACYL-SN-GLYCEROL-3-PHOSPHATE ACYLTRANSFERASE"/>
    <property type="match status" value="1"/>
</dbReference>
<name>U6STB8_9BACI</name>
<dbReference type="InterPro" id="IPR002123">
    <property type="entry name" value="Plipid/glycerol_acylTrfase"/>
</dbReference>
<keyword evidence="2 4" id="KW-0012">Acyltransferase</keyword>
<dbReference type="PATRIC" id="fig|1188261.3.peg.791"/>
<dbReference type="Pfam" id="PF01553">
    <property type="entry name" value="Acyltransferase"/>
    <property type="match status" value="1"/>
</dbReference>
<organism evidence="4 5">
    <name type="scientific">Alkalihalophilus marmarensis DSM 21297</name>
    <dbReference type="NCBI Taxonomy" id="1188261"/>
    <lineage>
        <taxon>Bacteria</taxon>
        <taxon>Bacillati</taxon>
        <taxon>Bacillota</taxon>
        <taxon>Bacilli</taxon>
        <taxon>Bacillales</taxon>
        <taxon>Bacillaceae</taxon>
        <taxon>Alkalihalophilus</taxon>
    </lineage>
</organism>
<dbReference type="GO" id="GO:0003841">
    <property type="term" value="F:1-acylglycerol-3-phosphate O-acyltransferase activity"/>
    <property type="evidence" value="ECO:0007669"/>
    <property type="project" value="TreeGrafter"/>
</dbReference>
<dbReference type="SUPFAM" id="SSF69593">
    <property type="entry name" value="Glycerol-3-phosphate (1)-acyltransferase"/>
    <property type="match status" value="1"/>
</dbReference>
<feature type="domain" description="Phospholipid/glycerol acyltransferase" evidence="3">
    <location>
        <begin position="35"/>
        <end position="147"/>
    </location>
</feature>